<gene>
    <name evidence="3" type="ORF">EVAR_55320_1</name>
</gene>
<proteinExistence type="predicted"/>
<feature type="compositionally biased region" description="Basic residues" evidence="1">
    <location>
        <begin position="98"/>
        <end position="109"/>
    </location>
</feature>
<name>A0A4C1Z7Q7_EUMVA</name>
<evidence type="ECO:0000313" key="3">
    <source>
        <dbReference type="EMBL" id="GBP84616.1"/>
    </source>
</evidence>
<protein>
    <submittedName>
        <fullName evidence="3">Uncharacterized protein</fullName>
    </submittedName>
</protein>
<keyword evidence="2" id="KW-0732">Signal</keyword>
<feature type="chain" id="PRO_5020029174" evidence="2">
    <location>
        <begin position="23"/>
        <end position="109"/>
    </location>
</feature>
<dbReference type="EMBL" id="BGZK01001690">
    <property type="protein sequence ID" value="GBP84616.1"/>
    <property type="molecule type" value="Genomic_DNA"/>
</dbReference>
<feature type="region of interest" description="Disordered" evidence="1">
    <location>
        <begin position="90"/>
        <end position="109"/>
    </location>
</feature>
<evidence type="ECO:0000256" key="2">
    <source>
        <dbReference type="SAM" id="SignalP"/>
    </source>
</evidence>
<dbReference type="AlphaFoldDB" id="A0A4C1Z7Q7"/>
<feature type="region of interest" description="Disordered" evidence="1">
    <location>
        <begin position="59"/>
        <end position="78"/>
    </location>
</feature>
<keyword evidence="4" id="KW-1185">Reference proteome</keyword>
<accession>A0A4C1Z7Q7</accession>
<dbReference type="Proteomes" id="UP000299102">
    <property type="component" value="Unassembled WGS sequence"/>
</dbReference>
<organism evidence="3 4">
    <name type="scientific">Eumeta variegata</name>
    <name type="common">Bagworm moth</name>
    <name type="synonym">Eumeta japonica</name>
    <dbReference type="NCBI Taxonomy" id="151549"/>
    <lineage>
        <taxon>Eukaryota</taxon>
        <taxon>Metazoa</taxon>
        <taxon>Ecdysozoa</taxon>
        <taxon>Arthropoda</taxon>
        <taxon>Hexapoda</taxon>
        <taxon>Insecta</taxon>
        <taxon>Pterygota</taxon>
        <taxon>Neoptera</taxon>
        <taxon>Endopterygota</taxon>
        <taxon>Lepidoptera</taxon>
        <taxon>Glossata</taxon>
        <taxon>Ditrysia</taxon>
        <taxon>Tineoidea</taxon>
        <taxon>Psychidae</taxon>
        <taxon>Oiketicinae</taxon>
        <taxon>Eumeta</taxon>
    </lineage>
</organism>
<sequence length="109" mass="11637">MNNLNLVIFSVLVLVLVLDSAARLAFNLASATGHLDEDGANASVKIKYRGQRLESARSLSDLGVDGEGRRSPTGARARPAGDAMFEFSLLGPTAGRNRPWRGRRGALSD</sequence>
<reference evidence="3 4" key="1">
    <citation type="journal article" date="2019" name="Commun. Biol.">
        <title>The bagworm genome reveals a unique fibroin gene that provides high tensile strength.</title>
        <authorList>
            <person name="Kono N."/>
            <person name="Nakamura H."/>
            <person name="Ohtoshi R."/>
            <person name="Tomita M."/>
            <person name="Numata K."/>
            <person name="Arakawa K."/>
        </authorList>
    </citation>
    <scope>NUCLEOTIDE SEQUENCE [LARGE SCALE GENOMIC DNA]</scope>
</reference>
<evidence type="ECO:0000313" key="4">
    <source>
        <dbReference type="Proteomes" id="UP000299102"/>
    </source>
</evidence>
<feature type="signal peptide" evidence="2">
    <location>
        <begin position="1"/>
        <end position="22"/>
    </location>
</feature>
<comment type="caution">
    <text evidence="3">The sequence shown here is derived from an EMBL/GenBank/DDBJ whole genome shotgun (WGS) entry which is preliminary data.</text>
</comment>
<evidence type="ECO:0000256" key="1">
    <source>
        <dbReference type="SAM" id="MobiDB-lite"/>
    </source>
</evidence>